<feature type="active site" evidence="11">
    <location>
        <position position="419"/>
    </location>
</feature>
<dbReference type="EMBL" id="JBANAX010000284">
    <property type="protein sequence ID" value="KAL1215737.1"/>
    <property type="molecule type" value="Genomic_DNA"/>
</dbReference>
<proteinExistence type="inferred from homology"/>
<keyword evidence="16" id="KW-1185">Reference proteome</keyword>
<dbReference type="GO" id="GO:0009922">
    <property type="term" value="F:fatty acid elongase activity"/>
    <property type="evidence" value="ECO:0007669"/>
    <property type="project" value="UniProtKB-EC"/>
</dbReference>
<keyword evidence="7 12" id="KW-0472">Membrane</keyword>
<keyword evidence="8 10" id="KW-0012">Acyltransferase</keyword>
<evidence type="ECO:0000259" key="13">
    <source>
        <dbReference type="Pfam" id="PF08392"/>
    </source>
</evidence>
<feature type="transmembrane region" description="Helical" evidence="12">
    <location>
        <begin position="52"/>
        <end position="71"/>
    </location>
</feature>
<feature type="transmembrane region" description="Helical" evidence="12">
    <location>
        <begin position="12"/>
        <end position="31"/>
    </location>
</feature>
<dbReference type="FunFam" id="3.40.47.10:FF:000028">
    <property type="entry name" value="3-ketoacyl-CoA synthase"/>
    <property type="match status" value="1"/>
</dbReference>
<comment type="catalytic activity">
    <reaction evidence="9">
        <text>a very-long-chain acyl-CoA + malonyl-CoA + H(+) = a very-long-chain 3-oxoacyl-CoA + CO2 + CoA</text>
        <dbReference type="Rhea" id="RHEA:32727"/>
        <dbReference type="ChEBI" id="CHEBI:15378"/>
        <dbReference type="ChEBI" id="CHEBI:16526"/>
        <dbReference type="ChEBI" id="CHEBI:57287"/>
        <dbReference type="ChEBI" id="CHEBI:57384"/>
        <dbReference type="ChEBI" id="CHEBI:90725"/>
        <dbReference type="ChEBI" id="CHEBI:90736"/>
        <dbReference type="EC" id="2.3.1.199"/>
    </reaction>
</comment>
<keyword evidence="4 10" id="KW-0808">Transferase</keyword>
<feature type="active site" evidence="11">
    <location>
        <position position="386"/>
    </location>
</feature>
<dbReference type="SUPFAM" id="SSF53901">
    <property type="entry name" value="Thiolase-like"/>
    <property type="match status" value="2"/>
</dbReference>
<dbReference type="InterPro" id="IPR016039">
    <property type="entry name" value="Thiolase-like"/>
</dbReference>
<sequence>MTSVNAKLLYHYVLTNLFNLCLFPLTAFLVGKASRLTTNDLHHFYSYLQHNLITVTLLFAFTVFGSILYIVTRPKPVYLVDYSCYLPPPHLSCSVSKVMDIFYQIRKADPSRDEAWDDPSSLDFLRKIQERSGLGDETYGPQGLLQVPPQKNFAAAREETEQVIIGALEHLFENTKVNPREIGILVVNSSLFNPTPSLSAMVVNTFKLRSNIKSFNLGGMGCSAGIIAIDLAKDLLHVHKNTYALVVSTENITHSIYAGNNRSMMVSNCLFRMGGAAILLSNKPGDRRRSKYKLTHTVRTHTGADDQSFRCVRQEDDERGKIGVCLSKDLTGVAGRTVKKNIATLGPLVLPLSEKFLFLVAFIAKKLLKDKIKHSYVPDFKLAINHFCIHAGGRAVIDVLEKNLGLSPVDVEASRSTLHRFGNTSSSSIWYELAYIEAKGRMKKGNKVWQIALGSGFKCNSAVWVALSNVKPSTKSPWEHCIDRYPVEINFDSSKSEVRAENGRS</sequence>
<evidence type="ECO:0000256" key="2">
    <source>
        <dbReference type="ARBA" id="ARBA00005194"/>
    </source>
</evidence>
<evidence type="ECO:0000256" key="1">
    <source>
        <dbReference type="ARBA" id="ARBA00004370"/>
    </source>
</evidence>
<dbReference type="InterPro" id="IPR013601">
    <property type="entry name" value="FAE1_typ3_polyketide_synth"/>
</dbReference>
<dbReference type="AlphaFoldDB" id="A0ABD1BAZ3"/>
<dbReference type="Proteomes" id="UP001558713">
    <property type="component" value="Unassembled WGS sequence"/>
</dbReference>
<protein>
    <recommendedName>
        <fullName evidence="10">3-ketoacyl-CoA synthase</fullName>
        <ecNumber evidence="10">2.3.1.-</ecNumber>
    </recommendedName>
</protein>
<evidence type="ECO:0000256" key="11">
    <source>
        <dbReference type="PIRSR" id="PIRSR036417-1"/>
    </source>
</evidence>
<dbReference type="PANTHER" id="PTHR31561">
    <property type="entry name" value="3-KETOACYL-COA SYNTHASE"/>
    <property type="match status" value="1"/>
</dbReference>
<evidence type="ECO:0000256" key="4">
    <source>
        <dbReference type="ARBA" id="ARBA00022679"/>
    </source>
</evidence>
<evidence type="ECO:0000259" key="14">
    <source>
        <dbReference type="Pfam" id="PF08541"/>
    </source>
</evidence>
<organism evidence="15 16">
    <name type="scientific">Cardamine amara subsp. amara</name>
    <dbReference type="NCBI Taxonomy" id="228776"/>
    <lineage>
        <taxon>Eukaryota</taxon>
        <taxon>Viridiplantae</taxon>
        <taxon>Streptophyta</taxon>
        <taxon>Embryophyta</taxon>
        <taxon>Tracheophyta</taxon>
        <taxon>Spermatophyta</taxon>
        <taxon>Magnoliopsida</taxon>
        <taxon>eudicotyledons</taxon>
        <taxon>Gunneridae</taxon>
        <taxon>Pentapetalae</taxon>
        <taxon>rosids</taxon>
        <taxon>malvids</taxon>
        <taxon>Brassicales</taxon>
        <taxon>Brassicaceae</taxon>
        <taxon>Cardamineae</taxon>
        <taxon>Cardamine</taxon>
    </lineage>
</organism>
<feature type="active site" evidence="11">
    <location>
        <position position="390"/>
    </location>
</feature>
<comment type="pathway">
    <text evidence="2 10">Lipid metabolism; fatty acid biosynthesis.</text>
</comment>
<evidence type="ECO:0000256" key="5">
    <source>
        <dbReference type="ARBA" id="ARBA00022692"/>
    </source>
</evidence>
<feature type="active site" evidence="11">
    <location>
        <position position="423"/>
    </location>
</feature>
<dbReference type="InterPro" id="IPR012392">
    <property type="entry name" value="3-ktacl-CoA_syn"/>
</dbReference>
<keyword evidence="6 12" id="KW-1133">Transmembrane helix</keyword>
<feature type="active site" evidence="11">
    <location>
        <position position="222"/>
    </location>
</feature>
<evidence type="ECO:0000256" key="12">
    <source>
        <dbReference type="SAM" id="Phobius"/>
    </source>
</evidence>
<dbReference type="CDD" id="cd00831">
    <property type="entry name" value="CHS_like"/>
    <property type="match status" value="1"/>
</dbReference>
<evidence type="ECO:0000256" key="10">
    <source>
        <dbReference type="PIRNR" id="PIRNR036417"/>
    </source>
</evidence>
<keyword evidence="5 12" id="KW-0812">Transmembrane</keyword>
<comment type="caution">
    <text evidence="15">The sequence shown here is derived from an EMBL/GenBank/DDBJ whole genome shotgun (WGS) entry which is preliminary data.</text>
</comment>
<evidence type="ECO:0000256" key="9">
    <source>
        <dbReference type="ARBA" id="ARBA00047375"/>
    </source>
</evidence>
<evidence type="ECO:0000313" key="15">
    <source>
        <dbReference type="EMBL" id="KAL1215737.1"/>
    </source>
</evidence>
<gene>
    <name evidence="15" type="ORF">V5N11_024278</name>
</gene>
<accession>A0ABD1BAZ3</accession>
<evidence type="ECO:0000256" key="3">
    <source>
        <dbReference type="ARBA" id="ARBA00005531"/>
    </source>
</evidence>
<dbReference type="Pfam" id="PF08392">
    <property type="entry name" value="FAE1_CUT1_RppA"/>
    <property type="match status" value="1"/>
</dbReference>
<dbReference type="EC" id="2.3.1.-" evidence="10"/>
<evidence type="ECO:0000313" key="16">
    <source>
        <dbReference type="Proteomes" id="UP001558713"/>
    </source>
</evidence>
<dbReference type="InterPro" id="IPR013747">
    <property type="entry name" value="ACP_syn_III_C"/>
</dbReference>
<feature type="domain" description="FAE" evidence="13">
    <location>
        <begin position="69"/>
        <end position="367"/>
    </location>
</feature>
<feature type="domain" description="Beta-ketoacyl-[acyl-carrier-protein] synthase III C-terminal" evidence="14">
    <location>
        <begin position="384"/>
        <end position="464"/>
    </location>
</feature>
<name>A0ABD1BAZ3_CARAN</name>
<comment type="subcellular location">
    <subcellularLocation>
        <location evidence="1">Membrane</location>
    </subcellularLocation>
</comment>
<reference evidence="15 16" key="1">
    <citation type="submission" date="2024-04" db="EMBL/GenBank/DDBJ databases">
        <title>Genome assembly C_amara_ONT_v2.</title>
        <authorList>
            <person name="Yant L."/>
            <person name="Moore C."/>
            <person name="Slenker M."/>
        </authorList>
    </citation>
    <scope>NUCLEOTIDE SEQUENCE [LARGE SCALE GENOMIC DNA]</scope>
    <source>
        <tissue evidence="15">Leaf</tissue>
    </source>
</reference>
<evidence type="ECO:0000256" key="6">
    <source>
        <dbReference type="ARBA" id="ARBA00022989"/>
    </source>
</evidence>
<comment type="similarity">
    <text evidence="3 10">Belongs to the thiolase-like superfamily. Chalcone/stilbene synthases family.</text>
</comment>
<evidence type="ECO:0000256" key="8">
    <source>
        <dbReference type="ARBA" id="ARBA00023315"/>
    </source>
</evidence>
<evidence type="ECO:0000256" key="7">
    <source>
        <dbReference type="ARBA" id="ARBA00023136"/>
    </source>
</evidence>
<dbReference type="Pfam" id="PF08541">
    <property type="entry name" value="ACP_syn_III_C"/>
    <property type="match status" value="1"/>
</dbReference>
<feature type="active site" evidence="11">
    <location>
        <position position="301"/>
    </location>
</feature>
<dbReference type="Gene3D" id="3.40.47.10">
    <property type="match status" value="1"/>
</dbReference>
<dbReference type="PIRSF" id="PIRSF036417">
    <property type="entry name" value="3-ktacl-CoA_syn"/>
    <property type="match status" value="1"/>
</dbReference>
<dbReference type="GO" id="GO:0016020">
    <property type="term" value="C:membrane"/>
    <property type="evidence" value="ECO:0007669"/>
    <property type="project" value="UniProtKB-SubCell"/>
</dbReference>